<dbReference type="EMBL" id="JGVP01000021">
    <property type="protein sequence ID" value="KFB87834.1"/>
    <property type="molecule type" value="Genomic_DNA"/>
</dbReference>
<keyword evidence="3" id="KW-1185">Reference proteome</keyword>
<reference evidence="2 3" key="1">
    <citation type="submission" date="2014-03" db="EMBL/GenBank/DDBJ databases">
        <title>Draft genome sequence of the Serratia grimesii strain a2.</title>
        <authorList>
            <person name="Toymentseva A."/>
            <person name="Kazakov S."/>
            <person name="Giliazeva A."/>
            <person name="Ismagilova R."/>
            <person name="Shah R."/>
            <person name="Sharipova M."/>
            <person name="Khaitlina S."/>
            <person name="Mardanova A."/>
        </authorList>
    </citation>
    <scope>NUCLEOTIDE SEQUENCE [LARGE SCALE GENOMIC DNA]</scope>
    <source>
        <strain evidence="2 3">A2</strain>
    </source>
</reference>
<dbReference type="InterPro" id="IPR032349">
    <property type="entry name" value="DUF4865"/>
</dbReference>
<gene>
    <name evidence="2" type="ORF">CR62_10175</name>
    <name evidence="1" type="ORF">DHV72_21175</name>
</gene>
<dbReference type="Pfam" id="PF16157">
    <property type="entry name" value="DUF4865"/>
    <property type="match status" value="1"/>
</dbReference>
<evidence type="ECO:0000313" key="4">
    <source>
        <dbReference type="Proteomes" id="UP000262210"/>
    </source>
</evidence>
<name>A0A9C7R0N3_9GAMM</name>
<dbReference type="RefSeq" id="WP_037422694.1">
    <property type="nucleotide sequence ID" value="NZ_CAMIQM010000001.1"/>
</dbReference>
<accession>A0A9C7R0N3</accession>
<dbReference type="AlphaFoldDB" id="A0A9C7R0N3"/>
<evidence type="ECO:0000313" key="2">
    <source>
        <dbReference type="EMBL" id="KFB87834.1"/>
    </source>
</evidence>
<dbReference type="EMBL" id="DPSM01000029">
    <property type="protein sequence ID" value="HCK02514.1"/>
    <property type="molecule type" value="Genomic_DNA"/>
</dbReference>
<comment type="caution">
    <text evidence="1">The sequence shown here is derived from an EMBL/GenBank/DDBJ whole genome shotgun (WGS) entry which is preliminary data.</text>
</comment>
<proteinExistence type="predicted"/>
<protein>
    <submittedName>
        <fullName evidence="1">DUF4865 domain-containing protein</fullName>
    </submittedName>
</protein>
<dbReference type="Proteomes" id="UP000262210">
    <property type="component" value="Unassembled WGS sequence"/>
</dbReference>
<organism evidence="1 4">
    <name type="scientific">Serratia grimesii</name>
    <dbReference type="NCBI Taxonomy" id="82995"/>
    <lineage>
        <taxon>Bacteria</taxon>
        <taxon>Pseudomonadati</taxon>
        <taxon>Pseudomonadota</taxon>
        <taxon>Gammaproteobacteria</taxon>
        <taxon>Enterobacterales</taxon>
        <taxon>Yersiniaceae</taxon>
        <taxon>Serratia</taxon>
    </lineage>
</organism>
<sequence>MLAMQYSFTLPADYDMNIIHDRITRFGPLLDSAPQLLIKAYLYAQKGEHGEENLYAPFYLWNSSTGMSDFLSGEGFMGLSRAFGWPHVRQWLPWLTHFNHPQLTEATYATRQTLPIAPYSDLHVLRQQQQAAPNALASIVAFDPTAWQLVRLDLWRVPPTTIVFNTQLYRIGHLSMPFDHTVPRVDSHG</sequence>
<dbReference type="Proteomes" id="UP000028721">
    <property type="component" value="Unassembled WGS sequence"/>
</dbReference>
<evidence type="ECO:0000313" key="3">
    <source>
        <dbReference type="Proteomes" id="UP000028721"/>
    </source>
</evidence>
<evidence type="ECO:0000313" key="1">
    <source>
        <dbReference type="EMBL" id="HCK02514.1"/>
    </source>
</evidence>
<reference evidence="1 4" key="2">
    <citation type="journal article" date="2018" name="Nat. Biotechnol.">
        <title>A standardized bacterial taxonomy based on genome phylogeny substantially revises the tree of life.</title>
        <authorList>
            <person name="Parks D.H."/>
            <person name="Chuvochina M."/>
            <person name="Waite D.W."/>
            <person name="Rinke C."/>
            <person name="Skarshewski A."/>
            <person name="Chaumeil P.A."/>
            <person name="Hugenholtz P."/>
        </authorList>
    </citation>
    <scope>NUCLEOTIDE SEQUENCE [LARGE SCALE GENOMIC DNA]</scope>
    <source>
        <strain evidence="1">UBA11264</strain>
    </source>
</reference>